<evidence type="ECO:0000256" key="15">
    <source>
        <dbReference type="PROSITE-ProRule" id="PRU00191"/>
    </source>
</evidence>
<comment type="cofactor">
    <cofactor evidence="1">
        <name>Zn(2+)</name>
        <dbReference type="ChEBI" id="CHEBI:29105"/>
    </cofactor>
</comment>
<dbReference type="SUPFAM" id="SSF50729">
    <property type="entry name" value="PH domain-like"/>
    <property type="match status" value="1"/>
</dbReference>
<evidence type="ECO:0000256" key="17">
    <source>
        <dbReference type="PROSITE-ProRule" id="PRU00432"/>
    </source>
</evidence>
<dbReference type="SMART" id="SM00252">
    <property type="entry name" value="SH2"/>
    <property type="match status" value="1"/>
</dbReference>
<dbReference type="Gene3D" id="2.30.30.40">
    <property type="entry name" value="SH3 Domains"/>
    <property type="match status" value="1"/>
</dbReference>
<dbReference type="SUPFAM" id="SSF50044">
    <property type="entry name" value="SH3-domain"/>
    <property type="match status" value="1"/>
</dbReference>
<dbReference type="InterPro" id="IPR011993">
    <property type="entry name" value="PH-like_dom_sf"/>
</dbReference>
<dbReference type="FunFam" id="3.30.505.10:FF:000040">
    <property type="entry name" value="Tyrosine-protein kinase"/>
    <property type="match status" value="1"/>
</dbReference>
<evidence type="ECO:0000313" key="26">
    <source>
        <dbReference type="Proteomes" id="UP000316079"/>
    </source>
</evidence>
<sequence length="455" mass="52474">MDVILEDVFIKRSQQKKKTSPLNYKERLFVLTQDRISYYDYDAEKGKRKGLKGYVEVEKIKCVANVFTEDNTPSDRLFPFQIIYDEGPLYVFAKSDQIRKHWVHELKNKVMCNKEQMQKFHPCFWEDGLWKCCFQEVKQAMGCRVLENNGVFKRGCKNRDSRKPLPPTPEEETPPRPLPPEPPVPPGFSVGMTVTAEYEYAPVAPSDLELRKDEEYTLLEISDRNWFKARDKYGQTFKSAVPLKGYIPSNYINQALNGLEKHDWYCRNINRSQAENLLKTENKDGGFLVRDSVKFTGRYTVSVFSKIGGETAGICRHYNICVTADGQFYLAEKHNFTTIPELINYHQHNAAGLVCRLKYIVSNRAQSAPCTAGLGYGCWEIDPRQLTFIKELGNGQFGVVKYGKWQGRHDVAIKMVKEGSMSEEDFIEEAKVMIPDERPTFVDLVIIIKDLLFNM</sequence>
<dbReference type="Pfam" id="PF00018">
    <property type="entry name" value="SH3_1"/>
    <property type="match status" value="1"/>
</dbReference>
<keyword evidence="8 17" id="KW-0863">Zinc-finger</keyword>
<feature type="domain" description="Protein kinase" evidence="24">
    <location>
        <begin position="386"/>
        <end position="455"/>
    </location>
</feature>
<keyword evidence="4 19" id="KW-0808">Transferase</keyword>
<feature type="binding site" evidence="18">
    <location>
        <position position="414"/>
    </location>
    <ligand>
        <name>ATP</name>
        <dbReference type="ChEBI" id="CHEBI:30616"/>
    </ligand>
</feature>
<dbReference type="InterPro" id="IPR001452">
    <property type="entry name" value="SH3_domain"/>
</dbReference>
<evidence type="ECO:0000259" key="24">
    <source>
        <dbReference type="PROSITE" id="PS50011"/>
    </source>
</evidence>
<evidence type="ECO:0000256" key="12">
    <source>
        <dbReference type="ARBA" id="ARBA00022999"/>
    </source>
</evidence>
<dbReference type="PROSITE" id="PS50001">
    <property type="entry name" value="SH2"/>
    <property type="match status" value="1"/>
</dbReference>
<feature type="region of interest" description="Disordered" evidence="20">
    <location>
        <begin position="157"/>
        <end position="186"/>
    </location>
</feature>
<dbReference type="GO" id="GO:0005829">
    <property type="term" value="C:cytosol"/>
    <property type="evidence" value="ECO:0007669"/>
    <property type="project" value="UniProtKB-ARBA"/>
</dbReference>
<keyword evidence="10" id="KW-0862">Zinc</keyword>
<dbReference type="SMART" id="SM00233">
    <property type="entry name" value="PH"/>
    <property type="match status" value="1"/>
</dbReference>
<keyword evidence="9 19" id="KW-0418">Kinase</keyword>
<dbReference type="Pfam" id="PF07714">
    <property type="entry name" value="PK_Tyr_Ser-Thr"/>
    <property type="match status" value="1"/>
</dbReference>
<dbReference type="EC" id="2.7.10.2" evidence="19"/>
<dbReference type="PRINTS" id="PR00401">
    <property type="entry name" value="SH2DOMAIN"/>
</dbReference>
<dbReference type="InterPro" id="IPR050198">
    <property type="entry name" value="Non-receptor_tyrosine_kinases"/>
</dbReference>
<evidence type="ECO:0000256" key="6">
    <source>
        <dbReference type="ARBA" id="ARBA00022723"/>
    </source>
</evidence>
<dbReference type="STRING" id="623744.A0A553N3Y1"/>
<dbReference type="InterPro" id="IPR000980">
    <property type="entry name" value="SH2"/>
</dbReference>
<keyword evidence="14" id="KW-0449">Lipoprotein</keyword>
<evidence type="ECO:0000256" key="19">
    <source>
        <dbReference type="RuleBase" id="RU362096"/>
    </source>
</evidence>
<dbReference type="EMBL" id="SRMA01027077">
    <property type="protein sequence ID" value="TRY60144.1"/>
    <property type="molecule type" value="Genomic_DNA"/>
</dbReference>
<dbReference type="PANTHER" id="PTHR24418">
    <property type="entry name" value="TYROSINE-PROTEIN KINASE"/>
    <property type="match status" value="1"/>
</dbReference>
<dbReference type="SUPFAM" id="SSF55550">
    <property type="entry name" value="SH2 domain"/>
    <property type="match status" value="1"/>
</dbReference>
<dbReference type="AlphaFoldDB" id="A0A553N3Y1"/>
<dbReference type="InterPro" id="IPR001245">
    <property type="entry name" value="Ser-Thr/Tyr_kinase_cat_dom"/>
</dbReference>
<dbReference type="InterPro" id="IPR036028">
    <property type="entry name" value="SH3-like_dom_sf"/>
</dbReference>
<evidence type="ECO:0000256" key="5">
    <source>
        <dbReference type="ARBA" id="ARBA00022707"/>
    </source>
</evidence>
<evidence type="ECO:0000256" key="7">
    <source>
        <dbReference type="ARBA" id="ARBA00022741"/>
    </source>
</evidence>
<evidence type="ECO:0000256" key="18">
    <source>
        <dbReference type="PROSITE-ProRule" id="PRU10141"/>
    </source>
</evidence>
<evidence type="ECO:0000256" key="3">
    <source>
        <dbReference type="ARBA" id="ARBA00022553"/>
    </source>
</evidence>
<dbReference type="GO" id="GO:0035556">
    <property type="term" value="P:intracellular signal transduction"/>
    <property type="evidence" value="ECO:0007669"/>
    <property type="project" value="InterPro"/>
</dbReference>
<dbReference type="Gene3D" id="3.30.200.20">
    <property type="entry name" value="Phosphorylase Kinase, domain 1"/>
    <property type="match status" value="1"/>
</dbReference>
<evidence type="ECO:0000256" key="1">
    <source>
        <dbReference type="ARBA" id="ARBA00001947"/>
    </source>
</evidence>
<evidence type="ECO:0000256" key="8">
    <source>
        <dbReference type="ARBA" id="ARBA00022771"/>
    </source>
</evidence>
<dbReference type="PROSITE" id="PS50011">
    <property type="entry name" value="PROTEIN_KINASE_DOM"/>
    <property type="match status" value="1"/>
</dbReference>
<evidence type="ECO:0000256" key="4">
    <source>
        <dbReference type="ARBA" id="ARBA00022679"/>
    </source>
</evidence>
<keyword evidence="26" id="KW-1185">Reference proteome</keyword>
<gene>
    <name evidence="25" type="ORF">DNTS_006451</name>
</gene>
<evidence type="ECO:0000256" key="20">
    <source>
        <dbReference type="SAM" id="MobiDB-lite"/>
    </source>
</evidence>
<dbReference type="Pfam" id="PF00779">
    <property type="entry name" value="BTK"/>
    <property type="match status" value="1"/>
</dbReference>
<evidence type="ECO:0000256" key="16">
    <source>
        <dbReference type="PROSITE-ProRule" id="PRU00192"/>
    </source>
</evidence>
<dbReference type="InterPro" id="IPR001849">
    <property type="entry name" value="PH_domain"/>
</dbReference>
<dbReference type="GO" id="GO:0004715">
    <property type="term" value="F:non-membrane spanning protein tyrosine kinase activity"/>
    <property type="evidence" value="ECO:0007669"/>
    <property type="project" value="UniProtKB-EC"/>
</dbReference>
<evidence type="ECO:0000256" key="2">
    <source>
        <dbReference type="ARBA" id="ARBA00022443"/>
    </source>
</evidence>
<evidence type="ECO:0000256" key="9">
    <source>
        <dbReference type="ARBA" id="ARBA00022777"/>
    </source>
</evidence>
<dbReference type="Pfam" id="PF00017">
    <property type="entry name" value="SH2"/>
    <property type="match status" value="1"/>
</dbReference>
<dbReference type="OrthoDB" id="4062651at2759"/>
<comment type="caution">
    <text evidence="25">The sequence shown here is derived from an EMBL/GenBank/DDBJ whole genome shotgun (WGS) entry which is preliminary data.</text>
</comment>
<dbReference type="InterPro" id="IPR036860">
    <property type="entry name" value="SH2_dom_sf"/>
</dbReference>
<evidence type="ECO:0000259" key="22">
    <source>
        <dbReference type="PROSITE" id="PS50002"/>
    </source>
</evidence>
<dbReference type="PROSITE" id="PS50002">
    <property type="entry name" value="SH3"/>
    <property type="match status" value="1"/>
</dbReference>
<dbReference type="InterPro" id="IPR017441">
    <property type="entry name" value="Protein_kinase_ATP_BS"/>
</dbReference>
<dbReference type="PROSITE" id="PS00107">
    <property type="entry name" value="PROTEIN_KINASE_ATP"/>
    <property type="match status" value="1"/>
</dbReference>
<evidence type="ECO:0000256" key="10">
    <source>
        <dbReference type="ARBA" id="ARBA00022833"/>
    </source>
</evidence>
<comment type="catalytic activity">
    <reaction evidence="19">
        <text>L-tyrosyl-[protein] + ATP = O-phospho-L-tyrosyl-[protein] + ADP + H(+)</text>
        <dbReference type="Rhea" id="RHEA:10596"/>
        <dbReference type="Rhea" id="RHEA-COMP:10136"/>
        <dbReference type="Rhea" id="RHEA-COMP:20101"/>
        <dbReference type="ChEBI" id="CHEBI:15378"/>
        <dbReference type="ChEBI" id="CHEBI:30616"/>
        <dbReference type="ChEBI" id="CHEBI:46858"/>
        <dbReference type="ChEBI" id="CHEBI:61978"/>
        <dbReference type="ChEBI" id="CHEBI:456216"/>
        <dbReference type="EC" id="2.7.10.2"/>
    </reaction>
</comment>
<reference evidence="25 26" key="1">
    <citation type="journal article" date="2019" name="Sci. Data">
        <title>Hybrid genome assembly and annotation of Danionella translucida.</title>
        <authorList>
            <person name="Kadobianskyi M."/>
            <person name="Schulze L."/>
            <person name="Schuelke M."/>
            <person name="Judkewitz B."/>
        </authorList>
    </citation>
    <scope>NUCLEOTIDE SEQUENCE [LARGE SCALE GENOMIC DNA]</scope>
    <source>
        <strain evidence="25 26">Bolton</strain>
    </source>
</reference>
<keyword evidence="12 15" id="KW-0727">SH2 domain</keyword>
<dbReference type="InterPro" id="IPR000719">
    <property type="entry name" value="Prot_kinase_dom"/>
</dbReference>
<dbReference type="Pfam" id="PF00169">
    <property type="entry name" value="PH"/>
    <property type="match status" value="1"/>
</dbReference>
<feature type="compositionally biased region" description="Pro residues" evidence="20">
    <location>
        <begin position="175"/>
        <end position="186"/>
    </location>
</feature>
<keyword evidence="3" id="KW-0597">Phosphoprotein</keyword>
<dbReference type="InterPro" id="IPR001562">
    <property type="entry name" value="Znf_Btk_motif"/>
</dbReference>
<keyword evidence="11 18" id="KW-0067">ATP-binding</keyword>
<feature type="domain" description="SH2" evidence="21">
    <location>
        <begin position="264"/>
        <end position="361"/>
    </location>
</feature>
<comment type="similarity">
    <text evidence="19">Belongs to the protein kinase superfamily. Tyr protein kinase family.</text>
</comment>
<dbReference type="Gene3D" id="2.30.29.30">
    <property type="entry name" value="Pleckstrin-homology domain (PH domain)/Phosphotyrosine-binding domain (PTB)"/>
    <property type="match status" value="1"/>
</dbReference>
<keyword evidence="2 16" id="KW-0728">SH3 domain</keyword>
<dbReference type="GO" id="GO:0005524">
    <property type="term" value="F:ATP binding"/>
    <property type="evidence" value="ECO:0007669"/>
    <property type="project" value="UniProtKB-UniRule"/>
</dbReference>
<proteinExistence type="inferred from homology"/>
<dbReference type="GO" id="GO:0008270">
    <property type="term" value="F:zinc ion binding"/>
    <property type="evidence" value="ECO:0007669"/>
    <property type="project" value="UniProtKB-KW"/>
</dbReference>
<keyword evidence="13 19" id="KW-0829">Tyrosine-protein kinase</keyword>
<evidence type="ECO:0000256" key="14">
    <source>
        <dbReference type="ARBA" id="ARBA00023288"/>
    </source>
</evidence>
<evidence type="ECO:0000259" key="23">
    <source>
        <dbReference type="PROSITE" id="PS50003"/>
    </source>
</evidence>
<evidence type="ECO:0000259" key="21">
    <source>
        <dbReference type="PROSITE" id="PS50001"/>
    </source>
</evidence>
<evidence type="ECO:0000256" key="13">
    <source>
        <dbReference type="ARBA" id="ARBA00023137"/>
    </source>
</evidence>
<dbReference type="PROSITE" id="PS50003">
    <property type="entry name" value="PH_DOMAIN"/>
    <property type="match status" value="1"/>
</dbReference>
<evidence type="ECO:0000256" key="11">
    <source>
        <dbReference type="ARBA" id="ARBA00022840"/>
    </source>
</evidence>
<dbReference type="Proteomes" id="UP000316079">
    <property type="component" value="Unassembled WGS sequence"/>
</dbReference>
<evidence type="ECO:0000313" key="25">
    <source>
        <dbReference type="EMBL" id="TRY60144.1"/>
    </source>
</evidence>
<dbReference type="SMART" id="SM00107">
    <property type="entry name" value="BTK"/>
    <property type="match status" value="1"/>
</dbReference>
<accession>A0A553N3Y1</accession>
<dbReference type="PROSITE" id="PS51113">
    <property type="entry name" value="ZF_BTK"/>
    <property type="match status" value="1"/>
</dbReference>
<dbReference type="SMART" id="SM00326">
    <property type="entry name" value="SH3"/>
    <property type="match status" value="1"/>
</dbReference>
<feature type="domain" description="SH3" evidence="22">
    <location>
        <begin position="189"/>
        <end position="257"/>
    </location>
</feature>
<name>A0A553N3Y1_9TELE</name>
<keyword evidence="6" id="KW-0479">Metal-binding</keyword>
<dbReference type="Gene3D" id="3.30.505.10">
    <property type="entry name" value="SH2 domain"/>
    <property type="match status" value="1"/>
</dbReference>
<organism evidence="25 26">
    <name type="scientific">Danionella cerebrum</name>
    <dbReference type="NCBI Taxonomy" id="2873325"/>
    <lineage>
        <taxon>Eukaryota</taxon>
        <taxon>Metazoa</taxon>
        <taxon>Chordata</taxon>
        <taxon>Craniata</taxon>
        <taxon>Vertebrata</taxon>
        <taxon>Euteleostomi</taxon>
        <taxon>Actinopterygii</taxon>
        <taxon>Neopterygii</taxon>
        <taxon>Teleostei</taxon>
        <taxon>Ostariophysi</taxon>
        <taxon>Cypriniformes</taxon>
        <taxon>Danionidae</taxon>
        <taxon>Danioninae</taxon>
        <taxon>Danionella</taxon>
    </lineage>
</organism>
<dbReference type="CDD" id="cd01238">
    <property type="entry name" value="PH_Btk"/>
    <property type="match status" value="1"/>
</dbReference>
<keyword evidence="5" id="KW-0519">Myristate</keyword>
<feature type="domain" description="PH" evidence="23">
    <location>
        <begin position="2"/>
        <end position="111"/>
    </location>
</feature>
<keyword evidence="7 18" id="KW-0547">Nucleotide-binding</keyword>
<protein>
    <recommendedName>
        <fullName evidence="19">Tyrosine-protein kinase</fullName>
        <ecNumber evidence="19">2.7.10.2</ecNumber>
    </recommendedName>
</protein>